<feature type="region of interest" description="Disordered" evidence="9">
    <location>
        <begin position="819"/>
        <end position="848"/>
    </location>
</feature>
<dbReference type="Proteomes" id="UP000694888">
    <property type="component" value="Unplaced"/>
</dbReference>
<keyword evidence="12" id="KW-1185">Reference proteome</keyword>
<feature type="transmembrane region" description="Helical" evidence="8">
    <location>
        <begin position="724"/>
        <end position="744"/>
    </location>
</feature>
<evidence type="ECO:0000256" key="9">
    <source>
        <dbReference type="SAM" id="MobiDB-lite"/>
    </source>
</evidence>
<dbReference type="RefSeq" id="XP_012944219.2">
    <property type="nucleotide sequence ID" value="XM_013088765.2"/>
</dbReference>
<evidence type="ECO:0000256" key="6">
    <source>
        <dbReference type="ARBA" id="ARBA00023136"/>
    </source>
</evidence>
<name>A0ABM1AAX8_APLCA</name>
<evidence type="ECO:0000256" key="7">
    <source>
        <dbReference type="ARBA" id="ARBA00023180"/>
    </source>
</evidence>
<organism evidence="12 13">
    <name type="scientific">Aplysia californica</name>
    <name type="common">California sea hare</name>
    <dbReference type="NCBI Taxonomy" id="6500"/>
    <lineage>
        <taxon>Eukaryota</taxon>
        <taxon>Metazoa</taxon>
        <taxon>Spiralia</taxon>
        <taxon>Lophotrochozoa</taxon>
        <taxon>Mollusca</taxon>
        <taxon>Gastropoda</taxon>
        <taxon>Heterobranchia</taxon>
        <taxon>Euthyneura</taxon>
        <taxon>Tectipleura</taxon>
        <taxon>Aplysiida</taxon>
        <taxon>Aplysioidea</taxon>
        <taxon>Aplysiidae</taxon>
        <taxon>Aplysia</taxon>
    </lineage>
</organism>
<keyword evidence="7" id="KW-0325">Glycoprotein</keyword>
<evidence type="ECO:0000256" key="8">
    <source>
        <dbReference type="RuleBase" id="RU280814"/>
    </source>
</evidence>
<dbReference type="InterPro" id="IPR032394">
    <property type="entry name" value="Anoct_dimer"/>
</dbReference>
<feature type="transmembrane region" description="Helical" evidence="8">
    <location>
        <begin position="373"/>
        <end position="392"/>
    </location>
</feature>
<keyword evidence="6 8" id="KW-0472">Membrane</keyword>
<feature type="transmembrane region" description="Helical" evidence="8">
    <location>
        <begin position="449"/>
        <end position="472"/>
    </location>
</feature>
<accession>A0ABM1AAX8</accession>
<evidence type="ECO:0000313" key="12">
    <source>
        <dbReference type="Proteomes" id="UP000694888"/>
    </source>
</evidence>
<reference evidence="13" key="1">
    <citation type="submission" date="2025-08" db="UniProtKB">
        <authorList>
            <consortium name="RefSeq"/>
        </authorList>
    </citation>
    <scope>IDENTIFICATION</scope>
</reference>
<keyword evidence="3" id="KW-1003">Cell membrane</keyword>
<evidence type="ECO:0000256" key="5">
    <source>
        <dbReference type="ARBA" id="ARBA00022989"/>
    </source>
</evidence>
<feature type="domain" description="Anoctamin dimerisation" evidence="11">
    <location>
        <begin position="22"/>
        <end position="180"/>
    </location>
</feature>
<evidence type="ECO:0000313" key="13">
    <source>
        <dbReference type="RefSeq" id="XP_012944219.2"/>
    </source>
</evidence>
<evidence type="ECO:0000256" key="4">
    <source>
        <dbReference type="ARBA" id="ARBA00022692"/>
    </source>
</evidence>
<feature type="transmembrane region" description="Helical" evidence="8">
    <location>
        <begin position="487"/>
        <end position="506"/>
    </location>
</feature>
<keyword evidence="4 8" id="KW-0812">Transmembrane</keyword>
<dbReference type="InterPro" id="IPR007632">
    <property type="entry name" value="Anoctamin"/>
</dbReference>
<evidence type="ECO:0000259" key="10">
    <source>
        <dbReference type="Pfam" id="PF04547"/>
    </source>
</evidence>
<dbReference type="Pfam" id="PF16178">
    <property type="entry name" value="Anoct_dimer"/>
    <property type="match status" value="1"/>
</dbReference>
<feature type="transmembrane region" description="Helical" evidence="8">
    <location>
        <begin position="668"/>
        <end position="694"/>
    </location>
</feature>
<feature type="transmembrane region" description="Helical" evidence="8">
    <location>
        <begin position="756"/>
        <end position="777"/>
    </location>
</feature>
<dbReference type="InterPro" id="IPR049452">
    <property type="entry name" value="Anoctamin_TM"/>
</dbReference>
<dbReference type="PANTHER" id="PTHR12308">
    <property type="entry name" value="ANOCTAMIN"/>
    <property type="match status" value="1"/>
</dbReference>
<proteinExistence type="inferred from homology"/>
<sequence length="848" mass="98224">MVNFFHHRYSKIALDRTLIPERKRIDFVLIHNSVYSKDTNDPEKKKELERHERNRERFKSLLEKEGFSIQSDTVGEHVYIKLHCPFKRLCVEAEKVRLEMPLKDMTIPEGKPMNFLDKFVDRHLDTDKDVLDYVSSQFIMNKVHLYEGWEDPTHFFRPSIRSFLVHHILINLDIRSDQEKEADAAAEESEDEEDQGACSFCPGPCRTILCCGTNGRPTQGPGQQPNSTALKKKGLKFLLMRGTYTDFLVLHEDSVKSHEKEDNLPNHFDTAQTQVNSLDEDPRKDLDDSWTKPLKFQPMWHIRDYFGEKIAFYFAWTGMLITTLWIPTFFGLIVFFYGLYQSVTENTVTNSTGVAGALKDVLGDVKRAFDNDITPFFALFICCWGTIFLELWKRQRATLAYEWDVDQFEANEPDRPQFYGTKIKQDPVTNEAAWFYPFRRQILKFTTSGSVLFFMTALVIISVVAVIVYRVVMDVDYCPNMPDNECFLLTTVLSSIMNAVSILLLGKIYDKLAVVLTDWENHRTQTRYDDALIIKLFAFQFVNSYASCFYIAFFRGRGASIFNDRYVDSCEGSCMTQLSFQVLTLMVAKPFPKFFKDIIIPFLLKLWRKRPNCCRCRCCPCCRPNQVEEMDGENVDKCKHSSHLGFLERERLKPDLGDFTLGEYTEKVILYGFLMLFASSFPLAPLLALVICYVDIRVDAKRMLWWYRRPIAFVAEDIGMWHDILNLVNFIGVITNAFIIAFTSNWGSQFDTAGKLWVVVGFEHIVFALKFVLAYMIPDVPQPVKLAIRREKYLIQKTFEDKPKDVDYSHLFPTGISAKDTITEEDTDDVEVKRAEPSSKPVTGKKSE</sequence>
<evidence type="ECO:0000256" key="2">
    <source>
        <dbReference type="ARBA" id="ARBA00009671"/>
    </source>
</evidence>
<comment type="subcellular location">
    <subcellularLocation>
        <location evidence="1">Cell membrane</location>
        <topology evidence="1">Multi-pass membrane protein</topology>
    </subcellularLocation>
    <subcellularLocation>
        <location evidence="8">Membrane</location>
        <topology evidence="8">Multi-pass membrane protein</topology>
    </subcellularLocation>
</comment>
<comment type="similarity">
    <text evidence="2 8">Belongs to the anoctamin family.</text>
</comment>
<evidence type="ECO:0000256" key="1">
    <source>
        <dbReference type="ARBA" id="ARBA00004651"/>
    </source>
</evidence>
<feature type="transmembrane region" description="Helical" evidence="8">
    <location>
        <begin position="310"/>
        <end position="340"/>
    </location>
</feature>
<dbReference type="GeneID" id="101852578"/>
<evidence type="ECO:0000259" key="11">
    <source>
        <dbReference type="Pfam" id="PF16178"/>
    </source>
</evidence>
<feature type="domain" description="Anoctamin transmembrane" evidence="10">
    <location>
        <begin position="302"/>
        <end position="791"/>
    </location>
</feature>
<keyword evidence="5 8" id="KW-1133">Transmembrane helix</keyword>
<protein>
    <recommendedName>
        <fullName evidence="8">Anoctamin</fullName>
    </recommendedName>
</protein>
<feature type="transmembrane region" description="Helical" evidence="8">
    <location>
        <begin position="532"/>
        <end position="553"/>
    </location>
</feature>
<evidence type="ECO:0000256" key="3">
    <source>
        <dbReference type="ARBA" id="ARBA00022475"/>
    </source>
</evidence>
<dbReference type="PANTHER" id="PTHR12308:SF73">
    <property type="entry name" value="ANOCTAMIN"/>
    <property type="match status" value="1"/>
</dbReference>
<gene>
    <name evidence="13" type="primary">LOC101852578</name>
</gene>
<dbReference type="Pfam" id="PF04547">
    <property type="entry name" value="Anoctamin"/>
    <property type="match status" value="1"/>
</dbReference>